<protein>
    <recommendedName>
        <fullName evidence="3">DUF948 domain-containing protein</fullName>
    </recommendedName>
</protein>
<evidence type="ECO:0008006" key="3">
    <source>
        <dbReference type="Google" id="ProtNLM"/>
    </source>
</evidence>
<gene>
    <name evidence="2" type="ORF">GM50_2535</name>
</gene>
<dbReference type="InterPro" id="IPR009293">
    <property type="entry name" value="UPF0478"/>
</dbReference>
<comment type="caution">
    <text evidence="2">The sequence shown here is derived from an EMBL/GenBank/DDBJ whole genome shotgun (WGS) entry which is preliminary data.</text>
</comment>
<evidence type="ECO:0000313" key="2">
    <source>
        <dbReference type="EMBL" id="KGA20333.1"/>
    </source>
</evidence>
<keyword evidence="1" id="KW-0472">Membrane</keyword>
<feature type="transmembrane region" description="Helical" evidence="1">
    <location>
        <begin position="12"/>
        <end position="33"/>
    </location>
</feature>
<dbReference type="AlphaFoldDB" id="A0A094SNX9"/>
<name>A0A094SNX9_9ZZZZ</name>
<dbReference type="EMBL" id="JNSK01000004">
    <property type="protein sequence ID" value="KGA20333.1"/>
    <property type="molecule type" value="Genomic_DNA"/>
</dbReference>
<proteinExistence type="predicted"/>
<reference evidence="2" key="1">
    <citation type="submission" date="2014-05" db="EMBL/GenBank/DDBJ databases">
        <title>Key roles for freshwater Actinobacteria revealed by deep metagenomic sequencing.</title>
        <authorList>
            <person name="Ghai R."/>
            <person name="Mizuno C.M."/>
            <person name="Picazo A."/>
            <person name="Camacho A."/>
            <person name="Rodriguez-Valera F."/>
        </authorList>
    </citation>
    <scope>NUCLEOTIDE SEQUENCE</scope>
</reference>
<dbReference type="Pfam" id="PF06103">
    <property type="entry name" value="DUF948"/>
    <property type="match status" value="1"/>
</dbReference>
<sequence>MNGGLLMGPGGIATIIAAAALFVIACAIAYAVVRLGRFIDEASLSLATMTTETTPLIQESTRTLELINSPLESFAKITKNVEDVTTKVSEATTDFIDNSGPAVKVASALLTAAQAGKTRSKKKKAE</sequence>
<accession>A0A094SNX9</accession>
<keyword evidence="1" id="KW-1133">Transmembrane helix</keyword>
<evidence type="ECO:0000256" key="1">
    <source>
        <dbReference type="SAM" id="Phobius"/>
    </source>
</evidence>
<organism evidence="2">
    <name type="scientific">freshwater metagenome</name>
    <dbReference type="NCBI Taxonomy" id="449393"/>
    <lineage>
        <taxon>unclassified sequences</taxon>
        <taxon>metagenomes</taxon>
        <taxon>ecological metagenomes</taxon>
    </lineage>
</organism>
<keyword evidence="1" id="KW-0812">Transmembrane</keyword>